<dbReference type="SMART" id="SM00389">
    <property type="entry name" value="HOX"/>
    <property type="match status" value="2"/>
</dbReference>
<evidence type="ECO:0000256" key="7">
    <source>
        <dbReference type="ARBA" id="ARBA00023242"/>
    </source>
</evidence>
<keyword evidence="3" id="KW-0805">Transcription regulation</keyword>
<feature type="region of interest" description="Disordered" evidence="9">
    <location>
        <begin position="1"/>
        <end position="37"/>
    </location>
</feature>
<comment type="subcellular location">
    <subcellularLocation>
        <location evidence="1 8">Nucleus</location>
    </subcellularLocation>
</comment>
<comment type="caution">
    <text evidence="12">The sequence shown here is derived from an EMBL/GenBank/DDBJ whole genome shotgun (WGS) entry which is preliminary data.</text>
</comment>
<name>A0A2T7NMI4_POMCA</name>
<accession>A0A2T7NMI4</accession>
<evidence type="ECO:0000256" key="4">
    <source>
        <dbReference type="ARBA" id="ARBA00023125"/>
    </source>
</evidence>
<dbReference type="InterPro" id="IPR005542">
    <property type="entry name" value="PBX_PBC_dom"/>
</dbReference>
<dbReference type="CDD" id="cd00086">
    <property type="entry name" value="homeodomain"/>
    <property type="match status" value="2"/>
</dbReference>
<dbReference type="OrthoDB" id="4187154at2759"/>
<reference evidence="12 13" key="1">
    <citation type="submission" date="2018-04" db="EMBL/GenBank/DDBJ databases">
        <title>The genome of golden apple snail Pomacea canaliculata provides insight into stress tolerance and invasive adaptation.</title>
        <authorList>
            <person name="Liu C."/>
            <person name="Liu B."/>
            <person name="Ren Y."/>
            <person name="Zhang Y."/>
            <person name="Wang H."/>
            <person name="Li S."/>
            <person name="Jiang F."/>
            <person name="Yin L."/>
            <person name="Zhang G."/>
            <person name="Qian W."/>
            <person name="Fan W."/>
        </authorList>
    </citation>
    <scope>NUCLEOTIDE SEQUENCE [LARGE SCALE GENOMIC DNA]</scope>
    <source>
        <strain evidence="12">SZHN2017</strain>
        <tissue evidence="12">Muscle</tissue>
    </source>
</reference>
<dbReference type="STRING" id="400727.A0A2T7NMI4"/>
<evidence type="ECO:0000256" key="2">
    <source>
        <dbReference type="ARBA" id="ARBA00007601"/>
    </source>
</evidence>
<dbReference type="EMBL" id="PZQS01000011">
    <property type="protein sequence ID" value="PVD22375.1"/>
    <property type="molecule type" value="Genomic_DNA"/>
</dbReference>
<dbReference type="PANTHER" id="PTHR11850">
    <property type="entry name" value="HOMEOBOX PROTEIN TRANSCRIPTION FACTORS"/>
    <property type="match status" value="1"/>
</dbReference>
<feature type="DNA-binding region" description="Homeobox" evidence="8">
    <location>
        <begin position="234"/>
        <end position="288"/>
    </location>
</feature>
<dbReference type="Gene3D" id="1.10.10.60">
    <property type="entry name" value="Homeodomain-like"/>
    <property type="match status" value="2"/>
</dbReference>
<keyword evidence="5 8" id="KW-0371">Homeobox</keyword>
<protein>
    <submittedName>
        <fullName evidence="12">Uncharacterized protein</fullName>
    </submittedName>
</protein>
<dbReference type="InterPro" id="IPR050224">
    <property type="entry name" value="TALE_homeobox"/>
</dbReference>
<feature type="domain" description="Homeobox" evidence="10">
    <location>
        <begin position="232"/>
        <end position="287"/>
    </location>
</feature>
<dbReference type="AlphaFoldDB" id="A0A2T7NMI4"/>
<dbReference type="PROSITE" id="PS50071">
    <property type="entry name" value="HOMEOBOX_2"/>
    <property type="match status" value="2"/>
</dbReference>
<dbReference type="InterPro" id="IPR009057">
    <property type="entry name" value="Homeodomain-like_sf"/>
</dbReference>
<keyword evidence="4 8" id="KW-0238">DNA-binding</keyword>
<evidence type="ECO:0000259" key="11">
    <source>
        <dbReference type="PROSITE" id="PS51978"/>
    </source>
</evidence>
<dbReference type="Proteomes" id="UP000245119">
    <property type="component" value="Linkage Group LG11"/>
</dbReference>
<feature type="compositionally biased region" description="Low complexity" evidence="9">
    <location>
        <begin position="127"/>
        <end position="140"/>
    </location>
</feature>
<evidence type="ECO:0000256" key="6">
    <source>
        <dbReference type="ARBA" id="ARBA00023163"/>
    </source>
</evidence>
<proteinExistence type="inferred from homology"/>
<evidence type="ECO:0000256" key="1">
    <source>
        <dbReference type="ARBA" id="ARBA00004123"/>
    </source>
</evidence>
<organism evidence="12 13">
    <name type="scientific">Pomacea canaliculata</name>
    <name type="common">Golden apple snail</name>
    <dbReference type="NCBI Taxonomy" id="400727"/>
    <lineage>
        <taxon>Eukaryota</taxon>
        <taxon>Metazoa</taxon>
        <taxon>Spiralia</taxon>
        <taxon>Lophotrochozoa</taxon>
        <taxon>Mollusca</taxon>
        <taxon>Gastropoda</taxon>
        <taxon>Caenogastropoda</taxon>
        <taxon>Architaenioglossa</taxon>
        <taxon>Ampullarioidea</taxon>
        <taxon>Ampullariidae</taxon>
        <taxon>Pomacea</taxon>
    </lineage>
</organism>
<sequence length="462" mass="51541">MDDQQRLMHPQGPVSMASVMPQQGGYDGMQSAAPDPDQRKQEIGDILQQIMTITDQSLDEAQARKHTLNCHRMKPALFSVLCEIKEKTVLSIRNTQEEEPPDPQLMRLDNMLIAEGVAGPEKGGGSSAAASATAAAASGGQPESAIEHSDYRAKLAQIRQIYHTELEKYEQACNEFTTHVVNLLREQSRTRPIAPKEIERMVAIIRKKFSAIEMQLKQSTCEAVMILRSRFLDARRKRRNFTKNATEILNEYFYSHLSNPYPSEEAKEELARKCGISVSQVSIWLRHISLFIFRRRKRRNFSKQASEVLNEYFYSHLSNPYPSEETKEELARKCGITVSQVSNWFGNKRIRYKKNIGKAQEEANLYAAKAASAASAQQLVQAVSDPSSPPGSNYGLSSQGMGGQQGGMYMNLNGESYQGDNSVSALRHVIAQTGGYSTEGAPTSAGMFDPNMYNQKSRNGPK</sequence>
<evidence type="ECO:0000313" key="12">
    <source>
        <dbReference type="EMBL" id="PVD22375.1"/>
    </source>
</evidence>
<keyword evidence="7 8" id="KW-0539">Nucleus</keyword>
<keyword evidence="13" id="KW-1185">Reference proteome</keyword>
<dbReference type="GO" id="GO:0003677">
    <property type="term" value="F:DNA binding"/>
    <property type="evidence" value="ECO:0007669"/>
    <property type="project" value="UniProtKB-UniRule"/>
</dbReference>
<dbReference type="GO" id="GO:0005634">
    <property type="term" value="C:nucleus"/>
    <property type="evidence" value="ECO:0007669"/>
    <property type="project" value="UniProtKB-SubCell"/>
</dbReference>
<dbReference type="Pfam" id="PF03792">
    <property type="entry name" value="PBC"/>
    <property type="match status" value="1"/>
</dbReference>
<dbReference type="FunFam" id="1.10.10.60:FF:000008">
    <property type="entry name" value="Pre-B-cell leukemia transcription factor 1"/>
    <property type="match status" value="1"/>
</dbReference>
<evidence type="ECO:0000256" key="5">
    <source>
        <dbReference type="ARBA" id="ARBA00023155"/>
    </source>
</evidence>
<dbReference type="InterPro" id="IPR001356">
    <property type="entry name" value="HD"/>
</dbReference>
<evidence type="ECO:0000259" key="10">
    <source>
        <dbReference type="PROSITE" id="PS50071"/>
    </source>
</evidence>
<comment type="similarity">
    <text evidence="2">Belongs to the TALE/PBX homeobox family.</text>
</comment>
<dbReference type="PROSITE" id="PS00027">
    <property type="entry name" value="HOMEOBOX_1"/>
    <property type="match status" value="1"/>
</dbReference>
<feature type="compositionally biased region" description="Polar residues" evidence="9">
    <location>
        <begin position="452"/>
        <end position="462"/>
    </location>
</feature>
<evidence type="ECO:0000256" key="3">
    <source>
        <dbReference type="ARBA" id="ARBA00023015"/>
    </source>
</evidence>
<feature type="region of interest" description="Disordered" evidence="9">
    <location>
        <begin position="380"/>
        <end position="414"/>
    </location>
</feature>
<dbReference type="Pfam" id="PF05920">
    <property type="entry name" value="Homeobox_KN"/>
    <property type="match status" value="2"/>
</dbReference>
<evidence type="ECO:0000256" key="8">
    <source>
        <dbReference type="PROSITE-ProRule" id="PRU00108"/>
    </source>
</evidence>
<dbReference type="PROSITE" id="PS51978">
    <property type="entry name" value="PBC"/>
    <property type="match status" value="1"/>
</dbReference>
<dbReference type="InterPro" id="IPR017970">
    <property type="entry name" value="Homeobox_CS"/>
</dbReference>
<dbReference type="SUPFAM" id="SSF46689">
    <property type="entry name" value="Homeodomain-like"/>
    <property type="match status" value="2"/>
</dbReference>
<evidence type="ECO:0000313" key="13">
    <source>
        <dbReference type="Proteomes" id="UP000245119"/>
    </source>
</evidence>
<feature type="domain" description="PBC" evidence="11">
    <location>
        <begin position="38"/>
        <end position="233"/>
    </location>
</feature>
<feature type="region of interest" description="Disordered" evidence="9">
    <location>
        <begin position="437"/>
        <end position="462"/>
    </location>
</feature>
<feature type="domain" description="Homeobox" evidence="10">
    <location>
        <begin position="292"/>
        <end position="355"/>
    </location>
</feature>
<keyword evidence="6" id="KW-0804">Transcription</keyword>
<feature type="DNA-binding region" description="Homeobox" evidence="8">
    <location>
        <begin position="294"/>
        <end position="356"/>
    </location>
</feature>
<evidence type="ECO:0000256" key="9">
    <source>
        <dbReference type="SAM" id="MobiDB-lite"/>
    </source>
</evidence>
<dbReference type="GO" id="GO:0000981">
    <property type="term" value="F:DNA-binding transcription factor activity, RNA polymerase II-specific"/>
    <property type="evidence" value="ECO:0007669"/>
    <property type="project" value="InterPro"/>
</dbReference>
<gene>
    <name evidence="12" type="ORF">C0Q70_18185</name>
</gene>
<dbReference type="InterPro" id="IPR008422">
    <property type="entry name" value="KN_HD"/>
</dbReference>
<feature type="region of interest" description="Disordered" evidence="9">
    <location>
        <begin position="117"/>
        <end position="146"/>
    </location>
</feature>